<keyword evidence="3" id="KW-1185">Reference proteome</keyword>
<evidence type="ECO:0000256" key="1">
    <source>
        <dbReference type="SAM" id="Phobius"/>
    </source>
</evidence>
<protein>
    <submittedName>
        <fullName evidence="2">Uncharacterized protein</fullName>
    </submittedName>
</protein>
<evidence type="ECO:0000313" key="3">
    <source>
        <dbReference type="Proteomes" id="UP000694392"/>
    </source>
</evidence>
<dbReference type="GO" id="GO:0007165">
    <property type="term" value="P:signal transduction"/>
    <property type="evidence" value="ECO:0007669"/>
    <property type="project" value="InterPro"/>
</dbReference>
<keyword evidence="1" id="KW-1133">Transmembrane helix</keyword>
<reference evidence="2" key="2">
    <citation type="submission" date="2025-09" db="UniProtKB">
        <authorList>
            <consortium name="Ensembl"/>
        </authorList>
    </citation>
    <scope>IDENTIFICATION</scope>
</reference>
<dbReference type="InterPro" id="IPR033269">
    <property type="entry name" value="Sit1"/>
</dbReference>
<sequence>MVSVPMGSSTCNCSHFPALGEVQGNCAMWGLLGALALSHLLSLALNIACCARRWRRDEPGRFSLCFRRSGKTVAEDVPLYGNISYFQAGRNSGFETAAEAESLEGQDSSPQKPVCYANLKMKTPQDRQQQEPGGECEIQYTDVLVMGTRQLEPLNEREAAWPQGKESDLYASIHLERVTAKFTNQDYANKHTVPG</sequence>
<dbReference type="OMA" id="WTRGRSK"/>
<dbReference type="GeneTree" id="ENSGT00950000185231"/>
<organism evidence="2 3">
    <name type="scientific">Sphenodon punctatus</name>
    <name type="common">Tuatara</name>
    <name type="synonym">Hatteria punctata</name>
    <dbReference type="NCBI Taxonomy" id="8508"/>
    <lineage>
        <taxon>Eukaryota</taxon>
        <taxon>Metazoa</taxon>
        <taxon>Chordata</taxon>
        <taxon>Craniata</taxon>
        <taxon>Vertebrata</taxon>
        <taxon>Euteleostomi</taxon>
        <taxon>Lepidosauria</taxon>
        <taxon>Sphenodontia</taxon>
        <taxon>Sphenodontidae</taxon>
        <taxon>Sphenodon</taxon>
    </lineage>
</organism>
<dbReference type="PANTHER" id="PTHR15604:SF0">
    <property type="entry name" value="SIGNALING THRESHOLD-REGULATING TRANSMEMBRANE ADAPTER 1"/>
    <property type="match status" value="1"/>
</dbReference>
<keyword evidence="1" id="KW-0472">Membrane</keyword>
<feature type="transmembrane region" description="Helical" evidence="1">
    <location>
        <begin position="27"/>
        <end position="51"/>
    </location>
</feature>
<dbReference type="GO" id="GO:0019900">
    <property type="term" value="F:kinase binding"/>
    <property type="evidence" value="ECO:0007669"/>
    <property type="project" value="TreeGrafter"/>
</dbReference>
<proteinExistence type="predicted"/>
<name>A0A8D0GEX6_SPHPU</name>
<dbReference type="Proteomes" id="UP000694392">
    <property type="component" value="Unplaced"/>
</dbReference>
<dbReference type="PANTHER" id="PTHR15604">
    <property type="entry name" value="SIGNALING THRESHOLD-REGULATING TRANSMEMBRANE ADAPTER 1"/>
    <property type="match status" value="1"/>
</dbReference>
<dbReference type="GO" id="GO:0043029">
    <property type="term" value="P:T cell homeostasis"/>
    <property type="evidence" value="ECO:0007669"/>
    <property type="project" value="InterPro"/>
</dbReference>
<evidence type="ECO:0000313" key="2">
    <source>
        <dbReference type="Ensembl" id="ENSSPUP00000005111.1"/>
    </source>
</evidence>
<dbReference type="Ensembl" id="ENSSPUT00000005434.1">
    <property type="protein sequence ID" value="ENSSPUP00000005111.1"/>
    <property type="gene ID" value="ENSSPUG00000003951.1"/>
</dbReference>
<reference evidence="2" key="1">
    <citation type="submission" date="2025-08" db="UniProtKB">
        <authorList>
            <consortium name="Ensembl"/>
        </authorList>
    </citation>
    <scope>IDENTIFICATION</scope>
</reference>
<dbReference type="AlphaFoldDB" id="A0A8D0GEX6"/>
<keyword evidence="1" id="KW-0812">Transmembrane</keyword>
<accession>A0A8D0GEX6</accession>
<dbReference type="GO" id="GO:0050863">
    <property type="term" value="P:regulation of T cell activation"/>
    <property type="evidence" value="ECO:0007669"/>
    <property type="project" value="InterPro"/>
</dbReference>
<dbReference type="GO" id="GO:0005886">
    <property type="term" value="C:plasma membrane"/>
    <property type="evidence" value="ECO:0007669"/>
    <property type="project" value="TreeGrafter"/>
</dbReference>